<accession>A0A3S3PLV7</accession>
<gene>
    <name evidence="1" type="ORF">B4U79_06686</name>
    <name evidence="2" type="ORF">B4U79_11166</name>
</gene>
<comment type="caution">
    <text evidence="1">The sequence shown here is derived from an EMBL/GenBank/DDBJ whole genome shotgun (WGS) entry which is preliminary data.</text>
</comment>
<evidence type="ECO:0000313" key="2">
    <source>
        <dbReference type="EMBL" id="RWS04126.1"/>
    </source>
</evidence>
<evidence type="ECO:0000313" key="1">
    <source>
        <dbReference type="EMBL" id="RWS04124.1"/>
    </source>
</evidence>
<dbReference type="Proteomes" id="UP000285301">
    <property type="component" value="Unassembled WGS sequence"/>
</dbReference>
<dbReference type="EMBL" id="NCKU01005823">
    <property type="protein sequence ID" value="RWS04126.1"/>
    <property type="molecule type" value="Genomic_DNA"/>
</dbReference>
<dbReference type="AlphaFoldDB" id="A0A3S3PLV7"/>
<reference evidence="1 3" key="1">
    <citation type="journal article" date="2018" name="Gigascience">
        <title>Genomes of trombidid mites reveal novel predicted allergens and laterally-transferred genes associated with secondary metabolism.</title>
        <authorList>
            <person name="Dong X."/>
            <person name="Chaisiri K."/>
            <person name="Xia D."/>
            <person name="Armstrong S.D."/>
            <person name="Fang Y."/>
            <person name="Donnelly M.J."/>
            <person name="Kadowaki T."/>
            <person name="McGarry J.W."/>
            <person name="Darby A.C."/>
            <person name="Makepeace B.L."/>
        </authorList>
    </citation>
    <scope>NUCLEOTIDE SEQUENCE [LARGE SCALE GENOMIC DNA]</scope>
    <source>
        <strain evidence="1">UoL-WK</strain>
    </source>
</reference>
<evidence type="ECO:0000313" key="3">
    <source>
        <dbReference type="Proteomes" id="UP000285301"/>
    </source>
</evidence>
<protein>
    <submittedName>
        <fullName evidence="1">Uncharacterized protein</fullName>
    </submittedName>
</protein>
<dbReference type="EMBL" id="NCKU01005825">
    <property type="protein sequence ID" value="RWS04124.1"/>
    <property type="molecule type" value="Genomic_DNA"/>
</dbReference>
<reference evidence="1" key="2">
    <citation type="submission" date="2018-11" db="EMBL/GenBank/DDBJ databases">
        <title>Trombidioid mite genomics.</title>
        <authorList>
            <person name="Dong X."/>
        </authorList>
    </citation>
    <scope>NUCLEOTIDE SEQUENCE</scope>
    <source>
        <strain evidence="1">UoL-WK</strain>
    </source>
</reference>
<name>A0A3S3PLV7_9ACAR</name>
<organism evidence="1 3">
    <name type="scientific">Dinothrombium tinctorium</name>
    <dbReference type="NCBI Taxonomy" id="1965070"/>
    <lineage>
        <taxon>Eukaryota</taxon>
        <taxon>Metazoa</taxon>
        <taxon>Ecdysozoa</taxon>
        <taxon>Arthropoda</taxon>
        <taxon>Chelicerata</taxon>
        <taxon>Arachnida</taxon>
        <taxon>Acari</taxon>
        <taxon>Acariformes</taxon>
        <taxon>Trombidiformes</taxon>
        <taxon>Prostigmata</taxon>
        <taxon>Anystina</taxon>
        <taxon>Parasitengona</taxon>
        <taxon>Trombidioidea</taxon>
        <taxon>Trombidiidae</taxon>
        <taxon>Dinothrombium</taxon>
    </lineage>
</organism>
<dbReference type="OrthoDB" id="6513552at2759"/>
<keyword evidence="3" id="KW-1185">Reference proteome</keyword>
<sequence length="127" mass="14457">MRFRLCIGSNDPFRLQSQCVICHNAKFAMTAKQCTGVPYLPANVTIEEGYCMIRQCRKQLPMFVPQPFFDHNTVNYNANSNSNAFGVSTSALSEFDNYMPLQPLKRRPPATIVIGRPIRPGKRLVFR</sequence>
<proteinExistence type="predicted"/>